<keyword evidence="6 7" id="KW-0503">Monooxygenase</keyword>
<gene>
    <name evidence="8" type="ORF">E1263_00615</name>
</gene>
<keyword evidence="9" id="KW-1185">Reference proteome</keyword>
<reference evidence="8 9" key="1">
    <citation type="submission" date="2019-03" db="EMBL/GenBank/DDBJ databases">
        <title>Draft genome sequences of novel Actinobacteria.</title>
        <authorList>
            <person name="Sahin N."/>
            <person name="Ay H."/>
            <person name="Saygin H."/>
        </authorList>
    </citation>
    <scope>NUCLEOTIDE SEQUENCE [LARGE SCALE GENOMIC DNA]</scope>
    <source>
        <strain evidence="8 9">JCM 13523</strain>
    </source>
</reference>
<keyword evidence="5 7" id="KW-0408">Iron</keyword>
<evidence type="ECO:0000256" key="7">
    <source>
        <dbReference type="RuleBase" id="RU000461"/>
    </source>
</evidence>
<dbReference type="AlphaFoldDB" id="A0A4V2YQU0"/>
<dbReference type="CDD" id="cd20625">
    <property type="entry name" value="CYP164-like"/>
    <property type="match status" value="1"/>
</dbReference>
<dbReference type="InterPro" id="IPR036396">
    <property type="entry name" value="Cyt_P450_sf"/>
</dbReference>
<keyword evidence="2 7" id="KW-0349">Heme</keyword>
<evidence type="ECO:0000313" key="8">
    <source>
        <dbReference type="EMBL" id="TDD63487.1"/>
    </source>
</evidence>
<proteinExistence type="inferred from homology"/>
<evidence type="ECO:0000256" key="2">
    <source>
        <dbReference type="ARBA" id="ARBA00022617"/>
    </source>
</evidence>
<evidence type="ECO:0000256" key="6">
    <source>
        <dbReference type="ARBA" id="ARBA00023033"/>
    </source>
</evidence>
<dbReference type="Proteomes" id="UP000295124">
    <property type="component" value="Unassembled WGS sequence"/>
</dbReference>
<dbReference type="Gene3D" id="1.10.630.10">
    <property type="entry name" value="Cytochrome P450"/>
    <property type="match status" value="1"/>
</dbReference>
<dbReference type="RefSeq" id="WP_132164142.1">
    <property type="nucleotide sequence ID" value="NZ_SMKX01000001.1"/>
</dbReference>
<dbReference type="PANTHER" id="PTHR46696:SF1">
    <property type="entry name" value="CYTOCHROME P450 YJIB-RELATED"/>
    <property type="match status" value="1"/>
</dbReference>
<dbReference type="OrthoDB" id="502624at2"/>
<keyword evidence="3 7" id="KW-0479">Metal-binding</keyword>
<evidence type="ECO:0000256" key="4">
    <source>
        <dbReference type="ARBA" id="ARBA00023002"/>
    </source>
</evidence>
<dbReference type="InterPro" id="IPR001128">
    <property type="entry name" value="Cyt_P450"/>
</dbReference>
<evidence type="ECO:0000256" key="1">
    <source>
        <dbReference type="ARBA" id="ARBA00010617"/>
    </source>
</evidence>
<dbReference type="GO" id="GO:0005506">
    <property type="term" value="F:iron ion binding"/>
    <property type="evidence" value="ECO:0007669"/>
    <property type="project" value="InterPro"/>
</dbReference>
<dbReference type="FunFam" id="1.10.630.10:FF:000018">
    <property type="entry name" value="Cytochrome P450 monooxygenase"/>
    <property type="match status" value="1"/>
</dbReference>
<protein>
    <submittedName>
        <fullName evidence="8">Cytochrome P450</fullName>
    </submittedName>
</protein>
<evidence type="ECO:0000313" key="9">
    <source>
        <dbReference type="Proteomes" id="UP000295124"/>
    </source>
</evidence>
<dbReference type="InterPro" id="IPR002397">
    <property type="entry name" value="Cyt_P450_B"/>
</dbReference>
<dbReference type="GO" id="GO:0016705">
    <property type="term" value="F:oxidoreductase activity, acting on paired donors, with incorporation or reduction of molecular oxygen"/>
    <property type="evidence" value="ECO:0007669"/>
    <property type="project" value="InterPro"/>
</dbReference>
<dbReference type="PRINTS" id="PR00359">
    <property type="entry name" value="BP450"/>
</dbReference>
<dbReference type="InterPro" id="IPR017972">
    <property type="entry name" value="Cyt_P450_CS"/>
</dbReference>
<evidence type="ECO:0000256" key="5">
    <source>
        <dbReference type="ARBA" id="ARBA00023004"/>
    </source>
</evidence>
<comment type="caution">
    <text evidence="8">The sequence shown here is derived from an EMBL/GenBank/DDBJ whole genome shotgun (WGS) entry which is preliminary data.</text>
</comment>
<organism evidence="8 9">
    <name type="scientific">Kribbella antibiotica</name>
    <dbReference type="NCBI Taxonomy" id="190195"/>
    <lineage>
        <taxon>Bacteria</taxon>
        <taxon>Bacillati</taxon>
        <taxon>Actinomycetota</taxon>
        <taxon>Actinomycetes</taxon>
        <taxon>Propionibacteriales</taxon>
        <taxon>Kribbellaceae</taxon>
        <taxon>Kribbella</taxon>
    </lineage>
</organism>
<dbReference type="SUPFAM" id="SSF48264">
    <property type="entry name" value="Cytochrome P450"/>
    <property type="match status" value="1"/>
</dbReference>
<evidence type="ECO:0000256" key="3">
    <source>
        <dbReference type="ARBA" id="ARBA00022723"/>
    </source>
</evidence>
<sequence>MSSATLPRFDLKGWDKTDIANPYPVYQRYREVAPVHREASGTGGPDTFFVFSYEEVVRVLSNRLFGRDSAVASGDATAVSGPIPAEQQALRSIIGNWLVFMDPPRHTELRSQLNAEFSPSVVAGLRPRIRQLADELVARLGQRRQADLVEGFAAPFPILVISELLGIPAEDQEWLRANAVALQEASTTRARQGANGYARAEAAAQEFTRYFRREVDQRRGDAREDLLTLLIRARDGGAPLSVDGIVGTCVHLLTAGHETTTNLLAKAVLALRAHPLVLDELRGAPELMPAAAEEFLRYDAPVQAVTRWAYQDSLLGDCEVPRGSRVVALLGSANRDPARFPQPDVLDIHRPADRQLGFGLGIHYCLGATLARAEAEIGLSALLHGIPGLGGGDQQVEYADDMVFHGPARLVLTLSDRTEGRQS</sequence>
<keyword evidence="4 7" id="KW-0560">Oxidoreductase</keyword>
<dbReference type="EMBL" id="SMKX01000001">
    <property type="protein sequence ID" value="TDD63487.1"/>
    <property type="molecule type" value="Genomic_DNA"/>
</dbReference>
<accession>A0A4V2YQU0</accession>
<dbReference type="PANTHER" id="PTHR46696">
    <property type="entry name" value="P450, PUTATIVE (EUROFUNG)-RELATED"/>
    <property type="match status" value="1"/>
</dbReference>
<dbReference type="Pfam" id="PF00067">
    <property type="entry name" value="p450"/>
    <property type="match status" value="1"/>
</dbReference>
<dbReference type="GO" id="GO:0004497">
    <property type="term" value="F:monooxygenase activity"/>
    <property type="evidence" value="ECO:0007669"/>
    <property type="project" value="UniProtKB-KW"/>
</dbReference>
<comment type="similarity">
    <text evidence="1 7">Belongs to the cytochrome P450 family.</text>
</comment>
<name>A0A4V2YQU0_9ACTN</name>
<dbReference type="PROSITE" id="PS00086">
    <property type="entry name" value="CYTOCHROME_P450"/>
    <property type="match status" value="1"/>
</dbReference>
<dbReference type="GO" id="GO:0020037">
    <property type="term" value="F:heme binding"/>
    <property type="evidence" value="ECO:0007669"/>
    <property type="project" value="InterPro"/>
</dbReference>